<proteinExistence type="inferred from homology"/>
<gene>
    <name evidence="6" type="ORF">ACFFIC_18770</name>
</gene>
<dbReference type="PANTHER" id="PTHR43123:SF1">
    <property type="entry name" value="POLYSACCHARIDE DEACETYLASE-RELATED"/>
    <property type="match status" value="1"/>
</dbReference>
<dbReference type="Gene3D" id="3.20.20.370">
    <property type="entry name" value="Glycoside hydrolase/deacetylase"/>
    <property type="match status" value="1"/>
</dbReference>
<dbReference type="PROSITE" id="PS51318">
    <property type="entry name" value="TAT"/>
    <property type="match status" value="1"/>
</dbReference>
<evidence type="ECO:0000313" key="7">
    <source>
        <dbReference type="Proteomes" id="UP001589789"/>
    </source>
</evidence>
<evidence type="ECO:0000256" key="4">
    <source>
        <dbReference type="ARBA" id="ARBA00032976"/>
    </source>
</evidence>
<evidence type="ECO:0000313" key="6">
    <source>
        <dbReference type="EMBL" id="MFC0387572.1"/>
    </source>
</evidence>
<dbReference type="InterPro" id="IPR002509">
    <property type="entry name" value="NODB_dom"/>
</dbReference>
<accession>A0ABV6IVH4</accession>
<evidence type="ECO:0000256" key="3">
    <source>
        <dbReference type="ARBA" id="ARBA00020071"/>
    </source>
</evidence>
<protein>
    <recommendedName>
        <fullName evidence="3">Chitooligosaccharide deacetylase</fullName>
    </recommendedName>
    <alternativeName>
        <fullName evidence="4">Nodulation protein B</fullName>
    </alternativeName>
</protein>
<comment type="caution">
    <text evidence="6">The sequence shown here is derived from an EMBL/GenBank/DDBJ whole genome shotgun (WGS) entry which is preliminary data.</text>
</comment>
<dbReference type="InterPro" id="IPR006311">
    <property type="entry name" value="TAT_signal"/>
</dbReference>
<dbReference type="InterPro" id="IPR011330">
    <property type="entry name" value="Glyco_hydro/deAcase_b/a-brl"/>
</dbReference>
<dbReference type="PANTHER" id="PTHR43123">
    <property type="entry name" value="POLYSACCHARIDE DEACETYLASE-RELATED"/>
    <property type="match status" value="1"/>
</dbReference>
<comment type="function">
    <text evidence="1">Is involved in generating a small heat-stable compound (Nod), an acylated oligomer of N-acetylglucosamine, that stimulates mitosis in various plant protoplasts.</text>
</comment>
<organism evidence="6 7">
    <name type="scientific">Muricoccus vinaceus</name>
    <dbReference type="NCBI Taxonomy" id="424704"/>
    <lineage>
        <taxon>Bacteria</taxon>
        <taxon>Pseudomonadati</taxon>
        <taxon>Pseudomonadota</taxon>
        <taxon>Alphaproteobacteria</taxon>
        <taxon>Acetobacterales</taxon>
        <taxon>Roseomonadaceae</taxon>
        <taxon>Muricoccus</taxon>
    </lineage>
</organism>
<dbReference type="EMBL" id="JBHLVZ010000065">
    <property type="protein sequence ID" value="MFC0387572.1"/>
    <property type="molecule type" value="Genomic_DNA"/>
</dbReference>
<sequence>MLKMENPGLTRRGFAGAAATRTLATMAPAAVAGASGGGGITPTASGKQDPFWPNGARLAISISLMFEGGGQPISGAGGALPEPIKPGFPDHATNAFFEYGMNEGIPRALDLFDKHDIKVTSFMIGKAIEKYPDLAREIVRRGHEPGAHGTTWSASYDMPREQEKAFIRESADTIHQITGVQPIGWNAYFMRNSVHISETLQELGFLYSIDEPSRDEPFIIPVRGRDFAMVPYTIHMNDMVFPFQGYDPQAHEQALRDEFDQLYEEAGTRRRMMVIGMHDRLSGHANRIRALDRFFTYAKSHEGIWFARKEEIARWALSQR</sequence>
<evidence type="ECO:0000256" key="1">
    <source>
        <dbReference type="ARBA" id="ARBA00003236"/>
    </source>
</evidence>
<evidence type="ECO:0000256" key="2">
    <source>
        <dbReference type="ARBA" id="ARBA00010973"/>
    </source>
</evidence>
<reference evidence="6 7" key="1">
    <citation type="submission" date="2024-09" db="EMBL/GenBank/DDBJ databases">
        <authorList>
            <person name="Sun Q."/>
            <person name="Mori K."/>
        </authorList>
    </citation>
    <scope>NUCLEOTIDE SEQUENCE [LARGE SCALE GENOMIC DNA]</scope>
    <source>
        <strain evidence="6 7">CCM 7468</strain>
    </source>
</reference>
<comment type="similarity">
    <text evidence="2">Belongs to the polysaccharide deacetylase family.</text>
</comment>
<dbReference type="Pfam" id="PF01522">
    <property type="entry name" value="Polysacc_deac_1"/>
    <property type="match status" value="1"/>
</dbReference>
<dbReference type="PROSITE" id="PS51677">
    <property type="entry name" value="NODB"/>
    <property type="match status" value="1"/>
</dbReference>
<dbReference type="SUPFAM" id="SSF88713">
    <property type="entry name" value="Glycoside hydrolase/deacetylase"/>
    <property type="match status" value="1"/>
</dbReference>
<keyword evidence="7" id="KW-1185">Reference proteome</keyword>
<name>A0ABV6IVH4_9PROT</name>
<dbReference type="RefSeq" id="WP_377053146.1">
    <property type="nucleotide sequence ID" value="NZ_JBHLVZ010000065.1"/>
</dbReference>
<feature type="domain" description="NodB homology" evidence="5">
    <location>
        <begin position="91"/>
        <end position="307"/>
    </location>
</feature>
<evidence type="ECO:0000259" key="5">
    <source>
        <dbReference type="PROSITE" id="PS51677"/>
    </source>
</evidence>
<dbReference type="Proteomes" id="UP001589789">
    <property type="component" value="Unassembled WGS sequence"/>
</dbReference>